<comment type="similarity">
    <text evidence="1">Belongs to the UPF0749 family.</text>
</comment>
<dbReference type="EMBL" id="SXFB01000001">
    <property type="protein sequence ID" value="NFV24745.1"/>
    <property type="molecule type" value="Genomic_DNA"/>
</dbReference>
<reference evidence="3 6" key="1">
    <citation type="submission" date="2019-02" db="EMBL/GenBank/DDBJ databases">
        <title>Genome sequencing of Clostridium botulinum clinical isolates.</title>
        <authorList>
            <person name="Brunt J."/>
            <person name="Van Vliet A.H.M."/>
            <person name="Stringer S.C."/>
            <person name="Grant K.A."/>
            <person name="Carter A.C."/>
            <person name="Peck M.W."/>
        </authorList>
    </citation>
    <scope>NUCLEOTIDE SEQUENCE [LARGE SCALE GENOMIC DNA]</scope>
    <source>
        <strain evidence="3 6">H113700579</strain>
    </source>
</reference>
<dbReference type="EMBL" id="SGKU01000001">
    <property type="protein sequence ID" value="NFA41065.1"/>
    <property type="molecule type" value="Genomic_DNA"/>
</dbReference>
<name>A0A0C2N0Q0_CLOBO</name>
<gene>
    <name evidence="3" type="ORF">EXM65_00410</name>
    <name evidence="4" type="ORF">FDB51_00335</name>
    <name evidence="5" type="ORF">FDG31_00915</name>
</gene>
<dbReference type="Pfam" id="PF05949">
    <property type="entry name" value="DUF881"/>
    <property type="match status" value="1"/>
</dbReference>
<protein>
    <submittedName>
        <fullName evidence="4">DUF881 domain-containing protein</fullName>
    </submittedName>
</protein>
<evidence type="ECO:0000313" key="5">
    <source>
        <dbReference type="EMBL" id="NFV24745.1"/>
    </source>
</evidence>
<dbReference type="EMBL" id="SWVK01000001">
    <property type="protein sequence ID" value="NFN33598.1"/>
    <property type="molecule type" value="Genomic_DNA"/>
</dbReference>
<feature type="coiled-coil region" evidence="2">
    <location>
        <begin position="41"/>
        <end position="75"/>
    </location>
</feature>
<organism evidence="4 7">
    <name type="scientific">Clostridium botulinum</name>
    <dbReference type="NCBI Taxonomy" id="1491"/>
    <lineage>
        <taxon>Bacteria</taxon>
        <taxon>Bacillati</taxon>
        <taxon>Bacillota</taxon>
        <taxon>Clostridia</taxon>
        <taxon>Eubacteriales</taxon>
        <taxon>Clostridiaceae</taxon>
        <taxon>Clostridium</taxon>
    </lineage>
</organism>
<dbReference type="PANTHER" id="PTHR37313:SF2">
    <property type="entry name" value="UPF0749 PROTEIN YLXX"/>
    <property type="match status" value="1"/>
</dbReference>
<dbReference type="InterPro" id="IPR010273">
    <property type="entry name" value="DUF881"/>
</dbReference>
<proteinExistence type="inferred from homology"/>
<dbReference type="Gene3D" id="3.30.70.1880">
    <property type="entry name" value="Protein of unknown function DUF881"/>
    <property type="match status" value="1"/>
</dbReference>
<evidence type="ECO:0000313" key="7">
    <source>
        <dbReference type="Proteomes" id="UP000473681"/>
    </source>
</evidence>
<dbReference type="Proteomes" id="UP000472355">
    <property type="component" value="Unassembled WGS sequence"/>
</dbReference>
<dbReference type="RefSeq" id="WP_003369741.1">
    <property type="nucleotide sequence ID" value="NZ_CP010520.1"/>
</dbReference>
<sequence>MNKSKQTFLIFLTTLILGISISTNINLGEIQSFVELNAKQYKDAIEERANLYKEIGNLKENNNEIKDKINDYMKEDEKNDKILEDMKAQILDYELFVGSSQVEGPGIVLKINDASINLEQDSQFEVADKIFHDNDMALVLNELRKAGAEAISVNNHRVIPWTGVICNWAFIGFDDNTMESAPFSIYAIGDPEKLKTALLEDGSHVKELIIRNLYVEIEEKDKITLLPSRATNEIEFMKRYENN</sequence>
<evidence type="ECO:0000313" key="4">
    <source>
        <dbReference type="EMBL" id="NFN33598.1"/>
    </source>
</evidence>
<dbReference type="Proteomes" id="UP000473681">
    <property type="component" value="Unassembled WGS sequence"/>
</dbReference>
<reference evidence="7 8" key="2">
    <citation type="submission" date="2019-04" db="EMBL/GenBank/DDBJ databases">
        <title>Genome sequencing of Clostridium botulinum Groups I-IV and Clostridium butyricum.</title>
        <authorList>
            <person name="Brunt J."/>
            <person name="Van Vliet A.H.M."/>
            <person name="Stringer S.C."/>
            <person name="Carter A.T."/>
            <person name="Peck M.W."/>
        </authorList>
    </citation>
    <scope>NUCLEOTIDE SEQUENCE [LARGE SCALE GENOMIC DNA]</scope>
    <source>
        <strain evidence="5 8">BL81</strain>
        <strain evidence="4 7">CB-K-33E</strain>
    </source>
</reference>
<evidence type="ECO:0000313" key="8">
    <source>
        <dbReference type="Proteomes" id="UP000486903"/>
    </source>
</evidence>
<evidence type="ECO:0000256" key="1">
    <source>
        <dbReference type="ARBA" id="ARBA00009108"/>
    </source>
</evidence>
<evidence type="ECO:0000313" key="6">
    <source>
        <dbReference type="Proteomes" id="UP000472355"/>
    </source>
</evidence>
<evidence type="ECO:0000313" key="3">
    <source>
        <dbReference type="EMBL" id="NFA41065.1"/>
    </source>
</evidence>
<dbReference type="AlphaFoldDB" id="A0A0C2N0Q0"/>
<dbReference type="OrthoDB" id="9776196at2"/>
<keyword evidence="2" id="KW-0175">Coiled coil</keyword>
<dbReference type="PANTHER" id="PTHR37313">
    <property type="entry name" value="UPF0749 PROTEIN RV1825"/>
    <property type="match status" value="1"/>
</dbReference>
<dbReference type="Proteomes" id="UP000486903">
    <property type="component" value="Unassembled WGS sequence"/>
</dbReference>
<comment type="caution">
    <text evidence="4">The sequence shown here is derived from an EMBL/GenBank/DDBJ whole genome shotgun (WGS) entry which is preliminary data.</text>
</comment>
<accession>A0A0C2N0Q0</accession>
<evidence type="ECO:0000256" key="2">
    <source>
        <dbReference type="SAM" id="Coils"/>
    </source>
</evidence>